<sequence length="279" mass="29789">MSEVVGGGRPAGGSNLLAGGLKKKSGSSCPFGDGFYSKITKLLLSKEPSAIKELKECAKMVSSAKLTPSDEFWDSGDEISSLDSPAPSSATVSSSEVRTKKAVGSRIIQLDVVSTAEKRSASKAKVDFPPIPEKKKKGQVVLPPARRSDDSDSDDTKATEKSCKKCAEKTTGLSNSILTCEGCHTSYHQKCHKPEVTMQQTADPRFIFLCSECSNRGTSSEKSRSSSPKLSTKSGTSTQNRGPGLSSKSGPDISATFEAYKRKKERQVMKTKAVLPKHS</sequence>
<dbReference type="Proteomes" id="UP001196413">
    <property type="component" value="Unassembled WGS sequence"/>
</dbReference>
<dbReference type="SMART" id="SM00249">
    <property type="entry name" value="PHD"/>
    <property type="match status" value="1"/>
</dbReference>
<evidence type="ECO:0000256" key="2">
    <source>
        <dbReference type="ARBA" id="ARBA00022771"/>
    </source>
</evidence>
<feature type="compositionally biased region" description="Low complexity" evidence="5">
    <location>
        <begin position="225"/>
        <end position="238"/>
    </location>
</feature>
<keyword evidence="2 4" id="KW-0863">Zinc-finger</keyword>
<dbReference type="EMBL" id="JAHQIW010001034">
    <property type="protein sequence ID" value="KAJ1351241.1"/>
    <property type="molecule type" value="Genomic_DNA"/>
</dbReference>
<dbReference type="PROSITE" id="PS01359">
    <property type="entry name" value="ZF_PHD_1"/>
    <property type="match status" value="1"/>
</dbReference>
<keyword evidence="3" id="KW-0862">Zinc</keyword>
<evidence type="ECO:0000313" key="8">
    <source>
        <dbReference type="Proteomes" id="UP001196413"/>
    </source>
</evidence>
<dbReference type="InterPro" id="IPR011011">
    <property type="entry name" value="Znf_FYVE_PHD"/>
</dbReference>
<dbReference type="PROSITE" id="PS50016">
    <property type="entry name" value="ZF_PHD_2"/>
    <property type="match status" value="1"/>
</dbReference>
<feature type="compositionally biased region" description="Basic and acidic residues" evidence="5">
    <location>
        <begin position="146"/>
        <end position="164"/>
    </location>
</feature>
<dbReference type="InterPro" id="IPR019786">
    <property type="entry name" value="Zinc_finger_PHD-type_CS"/>
</dbReference>
<feature type="region of interest" description="Disordered" evidence="5">
    <location>
        <begin position="63"/>
        <end position="99"/>
    </location>
</feature>
<evidence type="ECO:0000256" key="1">
    <source>
        <dbReference type="ARBA" id="ARBA00022723"/>
    </source>
</evidence>
<feature type="compositionally biased region" description="Low complexity" evidence="5">
    <location>
        <begin position="84"/>
        <end position="95"/>
    </location>
</feature>
<dbReference type="InterPro" id="IPR013083">
    <property type="entry name" value="Znf_RING/FYVE/PHD"/>
</dbReference>
<feature type="region of interest" description="Disordered" evidence="5">
    <location>
        <begin position="1"/>
        <end position="30"/>
    </location>
</feature>
<evidence type="ECO:0000313" key="7">
    <source>
        <dbReference type="EMBL" id="KAJ1351241.1"/>
    </source>
</evidence>
<comment type="caution">
    <text evidence="7">The sequence shown here is derived from an EMBL/GenBank/DDBJ whole genome shotgun (WGS) entry which is preliminary data.</text>
</comment>
<feature type="domain" description="PHD-type" evidence="6">
    <location>
        <begin position="160"/>
        <end position="216"/>
    </location>
</feature>
<dbReference type="InterPro" id="IPR019787">
    <property type="entry name" value="Znf_PHD-finger"/>
</dbReference>
<dbReference type="InterPro" id="IPR001965">
    <property type="entry name" value="Znf_PHD"/>
</dbReference>
<evidence type="ECO:0000256" key="5">
    <source>
        <dbReference type="SAM" id="MobiDB-lite"/>
    </source>
</evidence>
<keyword evidence="1" id="KW-0479">Metal-binding</keyword>
<feature type="compositionally biased region" description="Gly residues" evidence="5">
    <location>
        <begin position="1"/>
        <end position="11"/>
    </location>
</feature>
<evidence type="ECO:0000256" key="4">
    <source>
        <dbReference type="PROSITE-ProRule" id="PRU00146"/>
    </source>
</evidence>
<dbReference type="Gene3D" id="3.30.40.10">
    <property type="entry name" value="Zinc/RING finger domain, C3HC4 (zinc finger)"/>
    <property type="match status" value="1"/>
</dbReference>
<organism evidence="7 8">
    <name type="scientific">Parelaphostrongylus tenuis</name>
    <name type="common">Meningeal worm</name>
    <dbReference type="NCBI Taxonomy" id="148309"/>
    <lineage>
        <taxon>Eukaryota</taxon>
        <taxon>Metazoa</taxon>
        <taxon>Ecdysozoa</taxon>
        <taxon>Nematoda</taxon>
        <taxon>Chromadorea</taxon>
        <taxon>Rhabditida</taxon>
        <taxon>Rhabditina</taxon>
        <taxon>Rhabditomorpha</taxon>
        <taxon>Strongyloidea</taxon>
        <taxon>Metastrongylidae</taxon>
        <taxon>Parelaphostrongylus</taxon>
    </lineage>
</organism>
<evidence type="ECO:0000256" key="3">
    <source>
        <dbReference type="ARBA" id="ARBA00022833"/>
    </source>
</evidence>
<accession>A0AAD5MNT4</accession>
<dbReference type="Pfam" id="PF00628">
    <property type="entry name" value="PHD"/>
    <property type="match status" value="1"/>
</dbReference>
<reference evidence="7" key="1">
    <citation type="submission" date="2021-06" db="EMBL/GenBank/DDBJ databases">
        <title>Parelaphostrongylus tenuis whole genome reference sequence.</title>
        <authorList>
            <person name="Garwood T.J."/>
            <person name="Larsen P.A."/>
            <person name="Fountain-Jones N.M."/>
            <person name="Garbe J.R."/>
            <person name="Macchietto M.G."/>
            <person name="Kania S.A."/>
            <person name="Gerhold R.W."/>
            <person name="Richards J.E."/>
            <person name="Wolf T.M."/>
        </authorList>
    </citation>
    <scope>NUCLEOTIDE SEQUENCE</scope>
    <source>
        <strain evidence="7">MNPRO001-30</strain>
        <tissue evidence="7">Meninges</tissue>
    </source>
</reference>
<gene>
    <name evidence="7" type="primary">INTS12</name>
    <name evidence="7" type="ORF">KIN20_007217</name>
</gene>
<proteinExistence type="predicted"/>
<dbReference type="SUPFAM" id="SSF57903">
    <property type="entry name" value="FYVE/PHD zinc finger"/>
    <property type="match status" value="1"/>
</dbReference>
<name>A0AAD5MNT4_PARTN</name>
<feature type="region of interest" description="Disordered" evidence="5">
    <location>
        <begin position="119"/>
        <end position="164"/>
    </location>
</feature>
<dbReference type="AlphaFoldDB" id="A0AAD5MNT4"/>
<evidence type="ECO:0000259" key="6">
    <source>
        <dbReference type="PROSITE" id="PS50016"/>
    </source>
</evidence>
<dbReference type="GO" id="GO:0008270">
    <property type="term" value="F:zinc ion binding"/>
    <property type="evidence" value="ECO:0007669"/>
    <property type="project" value="UniProtKB-KW"/>
</dbReference>
<keyword evidence="8" id="KW-1185">Reference proteome</keyword>
<feature type="region of interest" description="Disordered" evidence="5">
    <location>
        <begin position="216"/>
        <end position="279"/>
    </location>
</feature>
<protein>
    <submittedName>
        <fullName evidence="7">Integrator complex subunit 12</fullName>
    </submittedName>
</protein>